<comment type="catalytic activity">
    <reaction evidence="8">
        <text>(E)-4-coumarate + ATP + CoA = (E)-4-coumaroyl-CoA + AMP + diphosphate</text>
        <dbReference type="Rhea" id="RHEA:19641"/>
        <dbReference type="ChEBI" id="CHEBI:12876"/>
        <dbReference type="ChEBI" id="CHEBI:30616"/>
        <dbReference type="ChEBI" id="CHEBI:33019"/>
        <dbReference type="ChEBI" id="CHEBI:57287"/>
        <dbReference type="ChEBI" id="CHEBI:85008"/>
        <dbReference type="ChEBI" id="CHEBI:456215"/>
        <dbReference type="EC" id="6.2.1.12"/>
    </reaction>
    <physiologicalReaction direction="left-to-right" evidence="8">
        <dbReference type="Rhea" id="RHEA:19642"/>
    </physiologicalReaction>
</comment>
<evidence type="ECO:0000256" key="4">
    <source>
        <dbReference type="ARBA" id="ARBA00022741"/>
    </source>
</evidence>
<dbReference type="GO" id="GO:0016207">
    <property type="term" value="F:4-coumarate-CoA ligase activity"/>
    <property type="evidence" value="ECO:0007669"/>
    <property type="project" value="UniProtKB-EC"/>
</dbReference>
<comment type="similarity">
    <text evidence="1">Belongs to the ATP-dependent AMP-binding enzyme family.</text>
</comment>
<proteinExistence type="inferred from homology"/>
<feature type="domain" description="AMP-binding enzyme C-terminal" evidence="10">
    <location>
        <begin position="460"/>
        <end position="535"/>
    </location>
</feature>
<accession>A0A833QLD1</accession>
<dbReference type="OrthoDB" id="10253869at2759"/>
<name>A0A833QLD1_9POAL</name>
<protein>
    <recommendedName>
        <fullName evidence="2">4-coumarate--CoA ligase</fullName>
        <ecNumber evidence="2">6.2.1.12</ecNumber>
    </recommendedName>
</protein>
<evidence type="ECO:0000256" key="8">
    <source>
        <dbReference type="ARBA" id="ARBA00034252"/>
    </source>
</evidence>
<dbReference type="EMBL" id="SWLB01000015">
    <property type="protein sequence ID" value="KAF3328660.1"/>
    <property type="molecule type" value="Genomic_DNA"/>
</dbReference>
<dbReference type="PROSITE" id="PS00455">
    <property type="entry name" value="AMP_BINDING"/>
    <property type="match status" value="1"/>
</dbReference>
<evidence type="ECO:0000259" key="9">
    <source>
        <dbReference type="Pfam" id="PF00501"/>
    </source>
</evidence>
<dbReference type="PANTHER" id="PTHR24096:SF298">
    <property type="entry name" value="4-COUMARATE--COA LIGASE"/>
    <property type="match status" value="1"/>
</dbReference>
<dbReference type="Pfam" id="PF00501">
    <property type="entry name" value="AMP-binding"/>
    <property type="match status" value="1"/>
</dbReference>
<dbReference type="FunFam" id="3.30.300.30:FF:000007">
    <property type="entry name" value="4-coumarate--CoA ligase 2"/>
    <property type="match status" value="1"/>
</dbReference>
<comment type="catalytic activity">
    <reaction evidence="7">
        <text>(E)-4-coumaroyl-AMP + CoA = (E)-4-coumaroyl-CoA + AMP + H(+)</text>
        <dbReference type="Rhea" id="RHEA:72423"/>
        <dbReference type="ChEBI" id="CHEBI:15378"/>
        <dbReference type="ChEBI" id="CHEBI:57287"/>
        <dbReference type="ChEBI" id="CHEBI:85008"/>
        <dbReference type="ChEBI" id="CHEBI:192348"/>
        <dbReference type="ChEBI" id="CHEBI:456215"/>
    </reaction>
    <physiologicalReaction direction="left-to-right" evidence="7">
        <dbReference type="Rhea" id="RHEA:72424"/>
    </physiologicalReaction>
</comment>
<evidence type="ECO:0000256" key="2">
    <source>
        <dbReference type="ARBA" id="ARBA00012959"/>
    </source>
</evidence>
<dbReference type="InterPro" id="IPR045851">
    <property type="entry name" value="AMP-bd_C_sf"/>
</dbReference>
<organism evidence="11 12">
    <name type="scientific">Carex littledalei</name>
    <dbReference type="NCBI Taxonomy" id="544730"/>
    <lineage>
        <taxon>Eukaryota</taxon>
        <taxon>Viridiplantae</taxon>
        <taxon>Streptophyta</taxon>
        <taxon>Embryophyta</taxon>
        <taxon>Tracheophyta</taxon>
        <taxon>Spermatophyta</taxon>
        <taxon>Magnoliopsida</taxon>
        <taxon>Liliopsida</taxon>
        <taxon>Poales</taxon>
        <taxon>Cyperaceae</taxon>
        <taxon>Cyperoideae</taxon>
        <taxon>Cariceae</taxon>
        <taxon>Carex</taxon>
        <taxon>Carex subgen. Euthyceras</taxon>
    </lineage>
</organism>
<reference evidence="11" key="1">
    <citation type="submission" date="2020-01" db="EMBL/GenBank/DDBJ databases">
        <title>Genome sequence of Kobresia littledalei, the first chromosome-level genome in the family Cyperaceae.</title>
        <authorList>
            <person name="Qu G."/>
        </authorList>
    </citation>
    <scope>NUCLEOTIDE SEQUENCE</scope>
    <source>
        <strain evidence="11">C.B.Clarke</strain>
        <tissue evidence="11">Leaf</tissue>
    </source>
</reference>
<dbReference type="InterPro" id="IPR020845">
    <property type="entry name" value="AMP-binding_CS"/>
</dbReference>
<evidence type="ECO:0000256" key="3">
    <source>
        <dbReference type="ARBA" id="ARBA00022598"/>
    </source>
</evidence>
<dbReference type="GO" id="GO:0106290">
    <property type="term" value="F:trans-cinnamate-CoA ligase activity"/>
    <property type="evidence" value="ECO:0007669"/>
    <property type="project" value="UniProtKB-ARBA"/>
</dbReference>
<dbReference type="GO" id="GO:0009698">
    <property type="term" value="P:phenylpropanoid metabolic process"/>
    <property type="evidence" value="ECO:0007669"/>
    <property type="project" value="UniProtKB-ARBA"/>
</dbReference>
<keyword evidence="5" id="KW-0067">ATP-binding</keyword>
<evidence type="ECO:0000256" key="5">
    <source>
        <dbReference type="ARBA" id="ARBA00022840"/>
    </source>
</evidence>
<comment type="catalytic activity">
    <reaction evidence="6">
        <text>(E)-4-coumarate + ATP + H(+) = (E)-4-coumaroyl-AMP + diphosphate</text>
        <dbReference type="Rhea" id="RHEA:72419"/>
        <dbReference type="ChEBI" id="CHEBI:12876"/>
        <dbReference type="ChEBI" id="CHEBI:15378"/>
        <dbReference type="ChEBI" id="CHEBI:30616"/>
        <dbReference type="ChEBI" id="CHEBI:33019"/>
        <dbReference type="ChEBI" id="CHEBI:192348"/>
    </reaction>
    <physiologicalReaction direction="left-to-right" evidence="6">
        <dbReference type="Rhea" id="RHEA:72420"/>
    </physiologicalReaction>
</comment>
<dbReference type="PANTHER" id="PTHR24096">
    <property type="entry name" value="LONG-CHAIN-FATTY-ACID--COA LIGASE"/>
    <property type="match status" value="1"/>
</dbReference>
<evidence type="ECO:0000313" key="12">
    <source>
        <dbReference type="Proteomes" id="UP000623129"/>
    </source>
</evidence>
<sequence length="553" mass="60493">MSDHWPPTRPQIDPKSGFCAETKTFHGLRPTVPLPSPSLPLSFTSFTFSFLPSPPHSHPAYIDASTGHALSFPDLLSQVHSLSTHLLSRVSKGDVVLVLSPPGVDIPVLYFALLSIGAVVSPANPVSTSHEISHFISISKPSLAFATSSTSGKLPPELPFILLNSPDFRSLLEPLQNDYIGELNMKANRVVQQSDAAAILYSSGTTGRVKGVVLTHRNLIASLAPFVAAARTRTTPAVLMMTIPLFHVYGFLFVLKTVATRETAVVQTERFDARRTLRAVEQFRVTNLPLAPPALLALVRIAEEGGLEWDMSSLQVVSCGGAPIGNDLIHRFLRVFPNVWFGQGYGLTESTSGCFRTDGQEGTNYIGSVGRLVAGFEAKIVDPVTGVVLPPSSQGEIWIKGQQIMKGYAGDDKSTCEIIDHQGWLKTGDVGFFNGDGFLFVVDRLKELIKCRGYQVPPAELEDLLQTHRDIIEAAVVPYPNEEAGQVPIAFIVRRPGRDLNENQIKKFISEKVAPYKRIHHVFFVDSIPKNHAGKILRRKLGELASLHMTSRL</sequence>
<dbReference type="EC" id="6.2.1.12" evidence="2"/>
<dbReference type="Proteomes" id="UP000623129">
    <property type="component" value="Unassembled WGS sequence"/>
</dbReference>
<dbReference type="Gene3D" id="3.40.50.12780">
    <property type="entry name" value="N-terminal domain of ligase-like"/>
    <property type="match status" value="1"/>
</dbReference>
<dbReference type="InterPro" id="IPR025110">
    <property type="entry name" value="AMP-bd_C"/>
</dbReference>
<dbReference type="SUPFAM" id="SSF56801">
    <property type="entry name" value="Acetyl-CoA synthetase-like"/>
    <property type="match status" value="1"/>
</dbReference>
<keyword evidence="4" id="KW-0547">Nucleotide-binding</keyword>
<feature type="domain" description="AMP-dependent synthetase/ligase" evidence="9">
    <location>
        <begin position="57"/>
        <end position="408"/>
    </location>
</feature>
<gene>
    <name evidence="11" type="ORF">FCM35_KLT05738</name>
</gene>
<evidence type="ECO:0000256" key="6">
    <source>
        <dbReference type="ARBA" id="ARBA00034219"/>
    </source>
</evidence>
<keyword evidence="12" id="KW-1185">Reference proteome</keyword>
<evidence type="ECO:0000256" key="7">
    <source>
        <dbReference type="ARBA" id="ARBA00034223"/>
    </source>
</evidence>
<dbReference type="InterPro" id="IPR042099">
    <property type="entry name" value="ANL_N_sf"/>
</dbReference>
<dbReference type="Pfam" id="PF13193">
    <property type="entry name" value="AMP-binding_C"/>
    <property type="match status" value="1"/>
</dbReference>
<dbReference type="Gene3D" id="3.30.300.30">
    <property type="match status" value="1"/>
</dbReference>
<evidence type="ECO:0000259" key="10">
    <source>
        <dbReference type="Pfam" id="PF13193"/>
    </source>
</evidence>
<dbReference type="InterPro" id="IPR000873">
    <property type="entry name" value="AMP-dep_synth/lig_dom"/>
</dbReference>
<comment type="caution">
    <text evidence="11">The sequence shown here is derived from an EMBL/GenBank/DDBJ whole genome shotgun (WGS) entry which is preliminary data.</text>
</comment>
<keyword evidence="3 11" id="KW-0436">Ligase</keyword>
<evidence type="ECO:0000313" key="11">
    <source>
        <dbReference type="EMBL" id="KAF3328660.1"/>
    </source>
</evidence>
<evidence type="ECO:0000256" key="1">
    <source>
        <dbReference type="ARBA" id="ARBA00006432"/>
    </source>
</evidence>
<dbReference type="GO" id="GO:0005524">
    <property type="term" value="F:ATP binding"/>
    <property type="evidence" value="ECO:0007669"/>
    <property type="project" value="UniProtKB-KW"/>
</dbReference>
<dbReference type="AlphaFoldDB" id="A0A833QLD1"/>